<evidence type="ECO:0000313" key="2">
    <source>
        <dbReference type="EMBL" id="PFH38002.1"/>
    </source>
</evidence>
<accession>A0A2A9MQ18</accession>
<feature type="compositionally biased region" description="Acidic residues" evidence="1">
    <location>
        <begin position="1016"/>
        <end position="1025"/>
    </location>
</feature>
<dbReference type="KEGG" id="bbes:BESB_003430"/>
<dbReference type="VEuPathDB" id="ToxoDB:BESB_003430"/>
<feature type="region of interest" description="Disordered" evidence="1">
    <location>
        <begin position="480"/>
        <end position="558"/>
    </location>
</feature>
<feature type="compositionally biased region" description="Basic and acidic residues" evidence="1">
    <location>
        <begin position="681"/>
        <end position="692"/>
    </location>
</feature>
<dbReference type="RefSeq" id="XP_029222011.1">
    <property type="nucleotide sequence ID" value="XM_029359098.1"/>
</dbReference>
<feature type="compositionally biased region" description="Basic and acidic residues" evidence="1">
    <location>
        <begin position="151"/>
        <end position="162"/>
    </location>
</feature>
<comment type="caution">
    <text evidence="2">The sequence shown here is derived from an EMBL/GenBank/DDBJ whole genome shotgun (WGS) entry which is preliminary data.</text>
</comment>
<evidence type="ECO:0000313" key="3">
    <source>
        <dbReference type="Proteomes" id="UP000224006"/>
    </source>
</evidence>
<dbReference type="GeneID" id="40305406"/>
<feature type="compositionally biased region" description="Low complexity" evidence="1">
    <location>
        <begin position="170"/>
        <end position="189"/>
    </location>
</feature>
<feature type="compositionally biased region" description="Basic and acidic residues" evidence="1">
    <location>
        <begin position="315"/>
        <end position="344"/>
    </location>
</feature>
<feature type="region of interest" description="Disordered" evidence="1">
    <location>
        <begin position="1441"/>
        <end position="1466"/>
    </location>
</feature>
<feature type="region of interest" description="Disordered" evidence="1">
    <location>
        <begin position="73"/>
        <end position="391"/>
    </location>
</feature>
<feature type="compositionally biased region" description="Basic and acidic residues" evidence="1">
    <location>
        <begin position="506"/>
        <end position="516"/>
    </location>
</feature>
<feature type="compositionally biased region" description="Basic and acidic residues" evidence="1">
    <location>
        <begin position="651"/>
        <end position="669"/>
    </location>
</feature>
<feature type="compositionally biased region" description="Low complexity" evidence="1">
    <location>
        <begin position="749"/>
        <end position="759"/>
    </location>
</feature>
<feature type="compositionally biased region" description="Low complexity" evidence="1">
    <location>
        <begin position="266"/>
        <end position="278"/>
    </location>
</feature>
<feature type="compositionally biased region" description="Basic and acidic residues" evidence="1">
    <location>
        <begin position="1445"/>
        <end position="1462"/>
    </location>
</feature>
<name>A0A2A9MQ18_BESBE</name>
<keyword evidence="3" id="KW-1185">Reference proteome</keyword>
<feature type="compositionally biased region" description="Basic and acidic residues" evidence="1">
    <location>
        <begin position="282"/>
        <end position="299"/>
    </location>
</feature>
<feature type="compositionally biased region" description="Low complexity" evidence="1">
    <location>
        <begin position="922"/>
        <end position="931"/>
    </location>
</feature>
<organism evidence="2 3">
    <name type="scientific">Besnoitia besnoiti</name>
    <name type="common">Apicomplexan protozoan</name>
    <dbReference type="NCBI Taxonomy" id="94643"/>
    <lineage>
        <taxon>Eukaryota</taxon>
        <taxon>Sar</taxon>
        <taxon>Alveolata</taxon>
        <taxon>Apicomplexa</taxon>
        <taxon>Conoidasida</taxon>
        <taxon>Coccidia</taxon>
        <taxon>Eucoccidiorida</taxon>
        <taxon>Eimeriorina</taxon>
        <taxon>Sarcocystidae</taxon>
        <taxon>Besnoitia</taxon>
    </lineage>
</organism>
<evidence type="ECO:0000256" key="1">
    <source>
        <dbReference type="SAM" id="MobiDB-lite"/>
    </source>
</evidence>
<feature type="region of interest" description="Disordered" evidence="1">
    <location>
        <begin position="998"/>
        <end position="1032"/>
    </location>
</feature>
<dbReference type="OrthoDB" id="331029at2759"/>
<protein>
    <submittedName>
        <fullName evidence="2">Uncharacterized protein</fullName>
    </submittedName>
</protein>
<proteinExistence type="predicted"/>
<feature type="compositionally biased region" description="Basic and acidic residues" evidence="1">
    <location>
        <begin position="760"/>
        <end position="769"/>
    </location>
</feature>
<feature type="region of interest" description="Disordered" evidence="1">
    <location>
        <begin position="922"/>
        <end position="960"/>
    </location>
</feature>
<feature type="region of interest" description="Disordered" evidence="1">
    <location>
        <begin position="602"/>
        <end position="771"/>
    </location>
</feature>
<gene>
    <name evidence="2" type="ORF">BESB_003430</name>
</gene>
<sequence length="1685" mass="177375">MDDFQLRPLEPDDEEADAHNDDTFGDDGGAVGDDWKPDARAVGAFEAMHARVRGPNVQGARGGSCPEERHLVSGAASQLGAHSSRLAENERELGAPCPRSLADAHAFPPRDMLGHARGFEESPLPAFFDGGQPGPSSRHDAPSAPQRRAGRGHEAEDSRAGEGVDFYDQGAAGAYRPRGAPFLGRPALSPGGGGAPSSDAAGTRRQMAPEDRPASAAVFPPPHLPSSRRSAATEQLDKMILLKRQQHQLHGLSGSAHGALGGVDASGGPARPPRAGSPDVDGQLRDLVHTHPPPGDRGRASAPASQGDIAARFGRPGEEGAGGERDGRLHAGADRQPLQHESEAQGHPVPPSRIPFASPSGAAPPDGSALHPHGPQGGGELRGGPNVAQDSLTSLSSYLGWPPAEEDERMVQNLLKDANVTAAALAALSAAEAAVAAARAQQRGGVPSCSVSVNVSCSSYSQSGPDAARAVPASASTYRAMSPRSGSEAGGFVASHSRQVPSPAYEEGREGRDAHLDASLAPRLRHAGMPTDDADGRDERDRFPRPFATPGASAPGAALERLPHPHAVALAAPFAAGARSLPPHQPLVVMTEADLLKLMNVKPLHPKPSPGAGPSAHLHAPRADESAGLRGGPEPLPAAGLVSGPQYPADGFRRGTRGEDYAHMRDSRPAGRQGPPPPYPEDFHQTSGELRRQRGVVEPQALGRRPQQGRGSGMGRDPFSACRPPSGRQVGRRPSAGGRGDGRSPSPLPLSSTTPATSSGRERDGRGRGGDVAGAALVQEDKARGVEHQRAVLAALRASSLFPLTKAHQDWVVRQRLADLPPFRLRSRSAAPTPALSADRGPAPQAAASLPAGAYARAGSGRGAAGVSKPAGGGKRECLMTSFDLDHILRMHLAQMAKLPQLQRCSGRWNFRFLMRHQHLGAGPSSAAAGSAAGGGRSASPMDGALERGEQHGSSGGGILATLPSSSLGLEKEILRVFQRQQQEYELLKQHREAWGGRAKGGGLTEVGRRRRAGDASDEEEDEAFSDWPRPPASLPLQFVQRSQAGIGLTISTSRLHHLLLGSLSFSDAAELLQLYVSPTLLLGAANSKHKALGDGKREASLLAALEEDDEELAVEGRGDEDKGAGALTQVEKAQRRLQKKFGKQTYSTVRQPRNCIHLAPSGGHALSQLHATHTTTGAAEEALEDGAERATAVRHQGRDLEAEKDAREAATKRVRALVCGVSATSGGQEKAPGASSAAADGVLARRVVEDAYDLLLEAAALQTEIMECPASHVAARTRLQEQQQHLMMELFEIVTLRHHLAAADSALATSAVATLYFLPFLVDAHIPAASDIATYHWRFLQLQQLQLAESRQPELRAQLEELRAQFSAEMEHGRASSRWMLAGVYALPKGRRLLARALRLMPDAATAALLQILLSSPAILRDICATVDAVLLGVRRARPQAKCRGGEPDKDGAEGSARDKTGQASRHVASATLLDELLLLHDASVAQRGGGAHRGKTHELVSSLVEKSHDEMDDDGEGPACGLYLRLVSRLLQLSSRDGSPRAAAISAAFLVGVCEQMAWGWTVDEAAELLRFRSGCCLLSLLLQLLPAPSSLTGYQERTAALPFLSLVVSGLVRAVQATDKEAANAEEDKKKAPEVLLPFIQTVVQQARAEETRAKAITVAVMELLGAAGAQAMFSSFLSYSA</sequence>
<feature type="region of interest" description="Disordered" evidence="1">
    <location>
        <begin position="1"/>
        <end position="34"/>
    </location>
</feature>
<feature type="compositionally biased region" description="Low complexity" evidence="1">
    <location>
        <begin position="249"/>
        <end position="258"/>
    </location>
</feature>
<reference evidence="2 3" key="1">
    <citation type="submission" date="2017-09" db="EMBL/GenBank/DDBJ databases">
        <title>Genome sequencing of Besnoitia besnoiti strain Bb-Ger1.</title>
        <authorList>
            <person name="Schares G."/>
            <person name="Venepally P."/>
            <person name="Lorenzi H.A."/>
        </authorList>
    </citation>
    <scope>NUCLEOTIDE SEQUENCE [LARGE SCALE GENOMIC DNA]</scope>
    <source>
        <strain evidence="2 3">Bb-Ger1</strain>
    </source>
</reference>
<dbReference type="EMBL" id="NWUJ01000001">
    <property type="protein sequence ID" value="PFH38002.1"/>
    <property type="molecule type" value="Genomic_DNA"/>
</dbReference>
<dbReference type="Proteomes" id="UP000224006">
    <property type="component" value="Chromosome I"/>
</dbReference>